<dbReference type="OrthoDB" id="5881184at2"/>
<comment type="caution">
    <text evidence="1">The sequence shown here is derived from an EMBL/GenBank/DDBJ whole genome shotgun (WGS) entry which is preliminary data.</text>
</comment>
<dbReference type="GO" id="GO:0160105">
    <property type="term" value="F:tRNA (adenine(22)-N1)-methyltransferase activity"/>
    <property type="evidence" value="ECO:0007669"/>
    <property type="project" value="InterPro"/>
</dbReference>
<dbReference type="PANTHER" id="PTHR38451:SF1">
    <property type="entry name" value="TRNA (ADENINE(22)-N(1))-METHYLTRANSFERASE"/>
    <property type="match status" value="1"/>
</dbReference>
<organism evidence="1 2">
    <name type="scientific">Heyndrickxia shackletonii</name>
    <dbReference type="NCBI Taxonomy" id="157838"/>
    <lineage>
        <taxon>Bacteria</taxon>
        <taxon>Bacillati</taxon>
        <taxon>Bacillota</taxon>
        <taxon>Bacilli</taxon>
        <taxon>Bacillales</taxon>
        <taxon>Bacillaceae</taxon>
        <taxon>Heyndrickxia</taxon>
    </lineage>
</organism>
<dbReference type="InterPro" id="IPR029063">
    <property type="entry name" value="SAM-dependent_MTases_sf"/>
</dbReference>
<dbReference type="Proteomes" id="UP000051888">
    <property type="component" value="Unassembled WGS sequence"/>
</dbReference>
<dbReference type="GO" id="GO:0032259">
    <property type="term" value="P:methylation"/>
    <property type="evidence" value="ECO:0007669"/>
    <property type="project" value="UniProtKB-KW"/>
</dbReference>
<dbReference type="Gene3D" id="1.10.287.1890">
    <property type="match status" value="1"/>
</dbReference>
<keyword evidence="1" id="KW-0808">Transferase</keyword>
<name>A0A0Q3TIT8_9BACI</name>
<evidence type="ECO:0000313" key="2">
    <source>
        <dbReference type="Proteomes" id="UP000051888"/>
    </source>
</evidence>
<reference evidence="1 2" key="1">
    <citation type="submission" date="2015-09" db="EMBL/GenBank/DDBJ databases">
        <title>Genome sequencing project for genomic taxonomy and phylogenomics of Bacillus-like bacteria.</title>
        <authorList>
            <person name="Liu B."/>
            <person name="Wang J."/>
            <person name="Zhu Y."/>
            <person name="Liu G."/>
            <person name="Chen Q."/>
            <person name="Chen Z."/>
            <person name="Lan J."/>
            <person name="Che J."/>
            <person name="Ge C."/>
            <person name="Shi H."/>
            <person name="Pan Z."/>
            <person name="Liu X."/>
        </authorList>
    </citation>
    <scope>NUCLEOTIDE SEQUENCE [LARGE SCALE GENOMIC DNA]</scope>
    <source>
        <strain evidence="1 2">LMG 18435</strain>
    </source>
</reference>
<dbReference type="RefSeq" id="WP_055739251.1">
    <property type="nucleotide sequence ID" value="NZ_JAAIWL010000011.1"/>
</dbReference>
<dbReference type="AlphaFoldDB" id="A0A0Q3TIT8"/>
<sequence>MNIEKLSKRLEAVSEYIPIGSKVADIGSDHAYLPCYAVKNGIAEFAIAGEVVEGPYQSALQQVNNSSLSHAISVRKGDGLEVIEKGEVDCITIAGMGGALITSILNQGIEKLSGVQRLILQPNIAAISIRTWCIEHGWKIIAEQILEEDQKIYEILVLEPINDNGPYTLSDEELLMGPMLIKEKNNVFQKKWHQEVEQWKRIIKSLDQAVETVETTEKKNQLQKNIRMVEEVIS</sequence>
<protein>
    <submittedName>
        <fullName evidence="1">SAM-dependent methyltransferase</fullName>
    </submittedName>
</protein>
<proteinExistence type="predicted"/>
<dbReference type="EMBL" id="LJJC01000004">
    <property type="protein sequence ID" value="KQL53521.1"/>
    <property type="molecule type" value="Genomic_DNA"/>
</dbReference>
<dbReference type="PIRSF" id="PIRSF018637">
    <property type="entry name" value="TrmK"/>
    <property type="match status" value="1"/>
</dbReference>
<dbReference type="STRING" id="157838.AN964_08440"/>
<keyword evidence="2" id="KW-1185">Reference proteome</keyword>
<dbReference type="InterPro" id="IPR006901">
    <property type="entry name" value="TrmK"/>
</dbReference>
<dbReference type="Gene3D" id="3.40.50.150">
    <property type="entry name" value="Vaccinia Virus protein VP39"/>
    <property type="match status" value="1"/>
</dbReference>
<dbReference type="PANTHER" id="PTHR38451">
    <property type="entry name" value="TRNA (ADENINE(22)-N(1))-METHYLTRANSFERASE"/>
    <property type="match status" value="1"/>
</dbReference>
<dbReference type="SUPFAM" id="SSF53335">
    <property type="entry name" value="S-adenosyl-L-methionine-dependent methyltransferases"/>
    <property type="match status" value="1"/>
</dbReference>
<keyword evidence="1" id="KW-0489">Methyltransferase</keyword>
<dbReference type="Pfam" id="PF04816">
    <property type="entry name" value="TrmK"/>
    <property type="match status" value="1"/>
</dbReference>
<gene>
    <name evidence="1" type="ORF">AN964_08440</name>
</gene>
<evidence type="ECO:0000313" key="1">
    <source>
        <dbReference type="EMBL" id="KQL53521.1"/>
    </source>
</evidence>
<accession>A0A0Q3TIT8</accession>
<dbReference type="PATRIC" id="fig|157838.3.peg.1851"/>